<organism evidence="2 3">
    <name type="scientific">Didymella exigua CBS 183.55</name>
    <dbReference type="NCBI Taxonomy" id="1150837"/>
    <lineage>
        <taxon>Eukaryota</taxon>
        <taxon>Fungi</taxon>
        <taxon>Dikarya</taxon>
        <taxon>Ascomycota</taxon>
        <taxon>Pezizomycotina</taxon>
        <taxon>Dothideomycetes</taxon>
        <taxon>Pleosporomycetidae</taxon>
        <taxon>Pleosporales</taxon>
        <taxon>Pleosporineae</taxon>
        <taxon>Didymellaceae</taxon>
        <taxon>Didymella</taxon>
    </lineage>
</organism>
<reference evidence="2" key="1">
    <citation type="journal article" date="2020" name="Stud. Mycol.">
        <title>101 Dothideomycetes genomes: a test case for predicting lifestyles and emergence of pathogens.</title>
        <authorList>
            <person name="Haridas S."/>
            <person name="Albert R."/>
            <person name="Binder M."/>
            <person name="Bloem J."/>
            <person name="Labutti K."/>
            <person name="Salamov A."/>
            <person name="Andreopoulos B."/>
            <person name="Baker S."/>
            <person name="Barry K."/>
            <person name="Bills G."/>
            <person name="Bluhm B."/>
            <person name="Cannon C."/>
            <person name="Castanera R."/>
            <person name="Culley D."/>
            <person name="Daum C."/>
            <person name="Ezra D."/>
            <person name="Gonzalez J."/>
            <person name="Henrissat B."/>
            <person name="Kuo A."/>
            <person name="Liang C."/>
            <person name="Lipzen A."/>
            <person name="Lutzoni F."/>
            <person name="Magnuson J."/>
            <person name="Mondo S."/>
            <person name="Nolan M."/>
            <person name="Ohm R."/>
            <person name="Pangilinan J."/>
            <person name="Park H.-J."/>
            <person name="Ramirez L."/>
            <person name="Alfaro M."/>
            <person name="Sun H."/>
            <person name="Tritt A."/>
            <person name="Yoshinaga Y."/>
            <person name="Zwiers L.-H."/>
            <person name="Turgeon B."/>
            <person name="Goodwin S."/>
            <person name="Spatafora J."/>
            <person name="Crous P."/>
            <person name="Grigoriev I."/>
        </authorList>
    </citation>
    <scope>NUCLEOTIDE SEQUENCE</scope>
    <source>
        <strain evidence="2">CBS 183.55</strain>
    </source>
</reference>
<evidence type="ECO:0000256" key="1">
    <source>
        <dbReference type="SAM" id="MobiDB-lite"/>
    </source>
</evidence>
<sequence length="207" mass="22500">MPRLPPFQFNAATRPVAQAPIAKTVEEALSIARTIVIQASSLATSSKEQSNILDLLEIFRDYTENNRLNKQGLSILASQVSNLEAVSKTIETRVRLLQKPVSSTATTSSTQPSSSTTTRTQTTSLPTSYATVAASNSPKETEWQKLVLTQEQEPLGFASLEIRNAFNLAFAKKGVKSPVIASATLSLRKNIVLTTTPTFTAKYLLKN</sequence>
<dbReference type="RefSeq" id="XP_033445630.1">
    <property type="nucleotide sequence ID" value="XM_033590191.1"/>
</dbReference>
<dbReference type="OrthoDB" id="3737666at2759"/>
<proteinExistence type="predicted"/>
<evidence type="ECO:0000313" key="2">
    <source>
        <dbReference type="EMBL" id="KAF1925378.1"/>
    </source>
</evidence>
<protein>
    <submittedName>
        <fullName evidence="2">Uncharacterized protein</fullName>
    </submittedName>
</protein>
<accession>A0A6A5RDS1</accession>
<dbReference type="Proteomes" id="UP000800082">
    <property type="component" value="Unassembled WGS sequence"/>
</dbReference>
<dbReference type="AlphaFoldDB" id="A0A6A5RDS1"/>
<feature type="region of interest" description="Disordered" evidence="1">
    <location>
        <begin position="101"/>
        <end position="127"/>
    </location>
</feature>
<name>A0A6A5RDS1_9PLEO</name>
<gene>
    <name evidence="2" type="ORF">M421DRAFT_400053</name>
</gene>
<dbReference type="GeneID" id="54347852"/>
<keyword evidence="3" id="KW-1185">Reference proteome</keyword>
<dbReference type="EMBL" id="ML978985">
    <property type="protein sequence ID" value="KAF1925378.1"/>
    <property type="molecule type" value="Genomic_DNA"/>
</dbReference>
<evidence type="ECO:0000313" key="3">
    <source>
        <dbReference type="Proteomes" id="UP000800082"/>
    </source>
</evidence>
<feature type="compositionally biased region" description="Low complexity" evidence="1">
    <location>
        <begin position="102"/>
        <end position="127"/>
    </location>
</feature>